<reference evidence="7 8" key="1">
    <citation type="submission" date="2016-02" db="EMBL/GenBank/DDBJ databases">
        <authorList>
            <person name="Wen L."/>
            <person name="He K."/>
            <person name="Yang H."/>
        </authorList>
    </citation>
    <scope>NUCLEOTIDE SEQUENCE [LARGE SCALE GENOMIC DNA]</scope>
    <source>
        <strain evidence="7 8">TSA40</strain>
    </source>
</reference>
<evidence type="ECO:0000256" key="3">
    <source>
        <dbReference type="ARBA" id="ARBA00023015"/>
    </source>
</evidence>
<accession>A0A254T854</accession>
<dbReference type="GO" id="GO:0043565">
    <property type="term" value="F:sequence-specific DNA binding"/>
    <property type="evidence" value="ECO:0007669"/>
    <property type="project" value="InterPro"/>
</dbReference>
<evidence type="ECO:0000256" key="2">
    <source>
        <dbReference type="ARBA" id="ARBA00022840"/>
    </source>
</evidence>
<dbReference type="GO" id="GO:0006355">
    <property type="term" value="P:regulation of DNA-templated transcription"/>
    <property type="evidence" value="ECO:0007669"/>
    <property type="project" value="InterPro"/>
</dbReference>
<dbReference type="InterPro" id="IPR000014">
    <property type="entry name" value="PAS"/>
</dbReference>
<evidence type="ECO:0000313" key="7">
    <source>
        <dbReference type="EMBL" id="OWW18824.1"/>
    </source>
</evidence>
<proteinExistence type="predicted"/>
<feature type="domain" description="PAS" evidence="6">
    <location>
        <begin position="55"/>
        <end position="101"/>
    </location>
</feature>
<evidence type="ECO:0000259" key="6">
    <source>
        <dbReference type="PROSITE" id="PS50112"/>
    </source>
</evidence>
<dbReference type="SUPFAM" id="SSF46689">
    <property type="entry name" value="Homeodomain-like"/>
    <property type="match status" value="1"/>
</dbReference>
<comment type="caution">
    <text evidence="7">The sequence shown here is derived from an EMBL/GenBank/DDBJ whole genome shotgun (WGS) entry which is preliminary data.</text>
</comment>
<dbReference type="InterPro" id="IPR035965">
    <property type="entry name" value="PAS-like_dom_sf"/>
</dbReference>
<dbReference type="Gene3D" id="1.10.8.60">
    <property type="match status" value="1"/>
</dbReference>
<dbReference type="AlphaFoldDB" id="A0A254T854"/>
<dbReference type="Gene3D" id="3.40.50.300">
    <property type="entry name" value="P-loop containing nucleotide triphosphate hydrolases"/>
    <property type="match status" value="1"/>
</dbReference>
<dbReference type="CDD" id="cd00130">
    <property type="entry name" value="PAS"/>
    <property type="match status" value="1"/>
</dbReference>
<feature type="domain" description="Sigma-54 factor interaction" evidence="5">
    <location>
        <begin position="177"/>
        <end position="407"/>
    </location>
</feature>
<dbReference type="InterPro" id="IPR002197">
    <property type="entry name" value="HTH_Fis"/>
</dbReference>
<dbReference type="CDD" id="cd00009">
    <property type="entry name" value="AAA"/>
    <property type="match status" value="1"/>
</dbReference>
<sequence>MVEEVSVGHFIWLTAAGGDDGRPLEDFAVRTLQLLCSHCKVEQDKTCLIQEQEAIVDHISDGLLVIERDGVVRYMNSTAGRLLNLVPAQSIGKRFADLLDFTPIIQPIFESGVGYVDRELIIDSPGRHLHLVDTAIPIKNARGEVVSIVNTFRGIQRVRKIADKLQGNHARYTFDSLIGKSEALRVAVDAARKAARGFANVLLNGESGVGKEVFAQAIHNASERADGPFIAINCAALPRDLIESELFGYTSGSFTGARKEGRPGKFESATGGTIFLDEISELPLDVQAKLLRVLQEREVVRIGDTRGIPVDVRIISACNRDLRDMIRERLFREDLFYRCNVIGITIPALRERPDDIPVLANHFLSKSAALLNKPTFRFSPGLVQKMCRHAWPGNVRELENCVERMVNLCEGDEITEEDFPEFDQRKDVPAVAAGALPMSLREAERTVIEAVLRECRFNITESARRLGISKPTLYSKIREHEISMERGLRQ</sequence>
<dbReference type="Gene3D" id="1.10.10.60">
    <property type="entry name" value="Homeodomain-like"/>
    <property type="match status" value="1"/>
</dbReference>
<keyword evidence="1" id="KW-0547">Nucleotide-binding</keyword>
<protein>
    <submittedName>
        <fullName evidence="7">Signal transduction protein</fullName>
    </submittedName>
</protein>
<dbReference type="Gene3D" id="3.30.450.20">
    <property type="entry name" value="PAS domain"/>
    <property type="match status" value="1"/>
</dbReference>
<dbReference type="Pfam" id="PF25601">
    <property type="entry name" value="AAA_lid_14"/>
    <property type="match status" value="1"/>
</dbReference>
<dbReference type="PRINTS" id="PR01590">
    <property type="entry name" value="HTHFIS"/>
</dbReference>
<keyword evidence="8" id="KW-1185">Reference proteome</keyword>
<dbReference type="SMART" id="SM00382">
    <property type="entry name" value="AAA"/>
    <property type="match status" value="1"/>
</dbReference>
<dbReference type="SUPFAM" id="SSF55785">
    <property type="entry name" value="PYP-like sensor domain (PAS domain)"/>
    <property type="match status" value="1"/>
</dbReference>
<dbReference type="InterPro" id="IPR025662">
    <property type="entry name" value="Sigma_54_int_dom_ATP-bd_1"/>
</dbReference>
<dbReference type="SMART" id="SM00091">
    <property type="entry name" value="PAS"/>
    <property type="match status" value="1"/>
</dbReference>
<evidence type="ECO:0000259" key="5">
    <source>
        <dbReference type="PROSITE" id="PS50045"/>
    </source>
</evidence>
<dbReference type="FunFam" id="3.40.50.300:FF:000006">
    <property type="entry name" value="DNA-binding transcriptional regulator NtrC"/>
    <property type="match status" value="1"/>
</dbReference>
<dbReference type="Proteomes" id="UP000197535">
    <property type="component" value="Unassembled WGS sequence"/>
</dbReference>
<keyword evidence="2" id="KW-0067">ATP-binding</keyword>
<evidence type="ECO:0000256" key="4">
    <source>
        <dbReference type="ARBA" id="ARBA00023163"/>
    </source>
</evidence>
<dbReference type="EMBL" id="LSTO01000002">
    <property type="protein sequence ID" value="OWW18824.1"/>
    <property type="molecule type" value="Genomic_DNA"/>
</dbReference>
<gene>
    <name evidence="7" type="ORF">AYR66_04535</name>
</gene>
<dbReference type="InterPro" id="IPR002078">
    <property type="entry name" value="Sigma_54_int"/>
</dbReference>
<dbReference type="PROSITE" id="PS00675">
    <property type="entry name" value="SIGMA54_INTERACT_1"/>
    <property type="match status" value="1"/>
</dbReference>
<evidence type="ECO:0000256" key="1">
    <source>
        <dbReference type="ARBA" id="ARBA00022741"/>
    </source>
</evidence>
<keyword evidence="3" id="KW-0805">Transcription regulation</keyword>
<dbReference type="PANTHER" id="PTHR32071">
    <property type="entry name" value="TRANSCRIPTIONAL REGULATORY PROTEIN"/>
    <property type="match status" value="1"/>
</dbReference>
<dbReference type="Pfam" id="PF08448">
    <property type="entry name" value="PAS_4"/>
    <property type="match status" value="1"/>
</dbReference>
<organism evidence="7 8">
    <name type="scientific">Noviherbaspirillum denitrificans</name>
    <dbReference type="NCBI Taxonomy" id="1968433"/>
    <lineage>
        <taxon>Bacteria</taxon>
        <taxon>Pseudomonadati</taxon>
        <taxon>Pseudomonadota</taxon>
        <taxon>Betaproteobacteria</taxon>
        <taxon>Burkholderiales</taxon>
        <taxon>Oxalobacteraceae</taxon>
        <taxon>Noviherbaspirillum</taxon>
    </lineage>
</organism>
<name>A0A254T854_9BURK</name>
<dbReference type="PROSITE" id="PS50045">
    <property type="entry name" value="SIGMA54_INTERACT_4"/>
    <property type="match status" value="1"/>
</dbReference>
<evidence type="ECO:0000313" key="8">
    <source>
        <dbReference type="Proteomes" id="UP000197535"/>
    </source>
</evidence>
<dbReference type="Pfam" id="PF00158">
    <property type="entry name" value="Sigma54_activat"/>
    <property type="match status" value="1"/>
</dbReference>
<dbReference type="PROSITE" id="PS50112">
    <property type="entry name" value="PAS"/>
    <property type="match status" value="1"/>
</dbReference>
<dbReference type="InterPro" id="IPR003593">
    <property type="entry name" value="AAA+_ATPase"/>
</dbReference>
<keyword evidence="4" id="KW-0804">Transcription</keyword>
<dbReference type="SUPFAM" id="SSF52540">
    <property type="entry name" value="P-loop containing nucleoside triphosphate hydrolases"/>
    <property type="match status" value="1"/>
</dbReference>
<dbReference type="InterPro" id="IPR013656">
    <property type="entry name" value="PAS_4"/>
</dbReference>
<dbReference type="PROSITE" id="PS00688">
    <property type="entry name" value="SIGMA54_INTERACT_3"/>
    <property type="match status" value="1"/>
</dbReference>
<dbReference type="InterPro" id="IPR009057">
    <property type="entry name" value="Homeodomain-like_sf"/>
</dbReference>
<dbReference type="InterPro" id="IPR058031">
    <property type="entry name" value="AAA_lid_NorR"/>
</dbReference>
<dbReference type="InterPro" id="IPR027417">
    <property type="entry name" value="P-loop_NTPase"/>
</dbReference>
<dbReference type="InterPro" id="IPR025944">
    <property type="entry name" value="Sigma_54_int_dom_CS"/>
</dbReference>
<dbReference type="PANTHER" id="PTHR32071:SF57">
    <property type="entry name" value="C4-DICARBOXYLATE TRANSPORT TRANSCRIPTIONAL REGULATORY PROTEIN DCTD"/>
    <property type="match status" value="1"/>
</dbReference>
<dbReference type="GO" id="GO:0005524">
    <property type="term" value="F:ATP binding"/>
    <property type="evidence" value="ECO:0007669"/>
    <property type="project" value="UniProtKB-KW"/>
</dbReference>
<dbReference type="Pfam" id="PF02954">
    <property type="entry name" value="HTH_8"/>
    <property type="match status" value="1"/>
</dbReference>